<proteinExistence type="predicted"/>
<dbReference type="Proteomes" id="UP000321245">
    <property type="component" value="Unassembled WGS sequence"/>
</dbReference>
<dbReference type="Pfam" id="PF00535">
    <property type="entry name" value="Glycos_transf_2"/>
    <property type="match status" value="1"/>
</dbReference>
<dbReference type="InterPro" id="IPR029044">
    <property type="entry name" value="Nucleotide-diphossugar_trans"/>
</dbReference>
<dbReference type="PANTHER" id="PTHR22916:SF3">
    <property type="entry name" value="UDP-GLCNAC:BETAGAL BETA-1,3-N-ACETYLGLUCOSAMINYLTRANSFERASE-LIKE PROTEIN 1"/>
    <property type="match status" value="1"/>
</dbReference>
<evidence type="ECO:0000313" key="2">
    <source>
        <dbReference type="EMBL" id="GEM52388.1"/>
    </source>
</evidence>
<dbReference type="EMBL" id="BJXC01000014">
    <property type="protein sequence ID" value="GEM52388.1"/>
    <property type="molecule type" value="Genomic_DNA"/>
</dbReference>
<dbReference type="Gene3D" id="3.90.550.10">
    <property type="entry name" value="Spore Coat Polysaccharide Biosynthesis Protein SpsA, Chain A"/>
    <property type="match status" value="1"/>
</dbReference>
<protein>
    <submittedName>
        <fullName evidence="2">Glycosyl transferase</fullName>
    </submittedName>
</protein>
<dbReference type="SUPFAM" id="SSF53448">
    <property type="entry name" value="Nucleotide-diphospho-sugar transferases"/>
    <property type="match status" value="1"/>
</dbReference>
<dbReference type="GeneID" id="84649018"/>
<dbReference type="InterPro" id="IPR001173">
    <property type="entry name" value="Glyco_trans_2-like"/>
</dbReference>
<feature type="domain" description="Glycosyltransferase 2-like" evidence="1">
    <location>
        <begin position="4"/>
        <end position="154"/>
    </location>
</feature>
<evidence type="ECO:0000313" key="3">
    <source>
        <dbReference type="Proteomes" id="UP000321245"/>
    </source>
</evidence>
<dbReference type="CDD" id="cd00761">
    <property type="entry name" value="Glyco_tranf_GTA_type"/>
    <property type="match status" value="1"/>
</dbReference>
<accession>A0A511NIS2</accession>
<dbReference type="OrthoDB" id="396512at2"/>
<keyword evidence="3" id="KW-1185">Reference proteome</keyword>
<gene>
    <name evidence="2" type="ORF">EB1_21780</name>
</gene>
<organism evidence="2 3">
    <name type="scientific">Empedobacter brevis NBRC 14943 = ATCC 43319</name>
    <dbReference type="NCBI Taxonomy" id="1218108"/>
    <lineage>
        <taxon>Bacteria</taxon>
        <taxon>Pseudomonadati</taxon>
        <taxon>Bacteroidota</taxon>
        <taxon>Flavobacteriia</taxon>
        <taxon>Flavobacteriales</taxon>
        <taxon>Weeksellaceae</taxon>
        <taxon>Empedobacter</taxon>
    </lineage>
</organism>
<reference evidence="2 3" key="1">
    <citation type="submission" date="2019-07" db="EMBL/GenBank/DDBJ databases">
        <title>Whole genome shotgun sequence of Empedobacter brevis NBRC 14943.</title>
        <authorList>
            <person name="Hosoyama A."/>
            <person name="Uohara A."/>
            <person name="Ohji S."/>
            <person name="Ichikawa N."/>
        </authorList>
    </citation>
    <scope>NUCLEOTIDE SEQUENCE [LARGE SCALE GENOMIC DNA]</scope>
    <source>
        <strain evidence="2 3">NBRC 14943</strain>
    </source>
</reference>
<dbReference type="PANTHER" id="PTHR22916">
    <property type="entry name" value="GLYCOSYLTRANSFERASE"/>
    <property type="match status" value="1"/>
</dbReference>
<dbReference type="RefSeq" id="WP_019974277.1">
    <property type="nucleotide sequence ID" value="NZ_BJXC01000014.1"/>
</dbReference>
<sequence>MKFSIIVPVYGVEKYIIRCIKSILNQSYTNLEIIIVDDETPDDSIKIVRESFMDNRIQIVSQKNGGLSSARNYGLKYAKGNYLWFIDSDDYISDLQALEKLANTIVFNNQPDIVVFNNTVIFEDQTSDGWLNINAPVSTVSLTGYDYIATFTNMPINAWTQIYEKSFFMSNHFLFPDKMYFEDIFLNLDIYLKAQSVVGINEFFINYIKREDSIMTKKFNINHYKSQIKVLLKFDHFLKKSLLDKKYLSKRIQYEYTFLKAIYESCKNDILDQNICIDSGMVIPGIYKEPKSTKFEKRLFKYFPDLVLNNITFFKKLNHFENKLTCKS</sequence>
<dbReference type="GO" id="GO:0016758">
    <property type="term" value="F:hexosyltransferase activity"/>
    <property type="evidence" value="ECO:0007669"/>
    <property type="project" value="UniProtKB-ARBA"/>
</dbReference>
<name>A0A511NIS2_9FLAO</name>
<keyword evidence="2" id="KW-0808">Transferase</keyword>
<comment type="caution">
    <text evidence="2">The sequence shown here is derived from an EMBL/GenBank/DDBJ whole genome shotgun (WGS) entry which is preliminary data.</text>
</comment>
<dbReference type="AlphaFoldDB" id="A0A511NIS2"/>
<evidence type="ECO:0000259" key="1">
    <source>
        <dbReference type="Pfam" id="PF00535"/>
    </source>
</evidence>
<dbReference type="STRING" id="1218108.GCA_000382425_00766"/>